<dbReference type="Proteomes" id="UP000324897">
    <property type="component" value="Chromosome 7"/>
</dbReference>
<evidence type="ECO:0000313" key="3">
    <source>
        <dbReference type="Proteomes" id="UP000324897"/>
    </source>
</evidence>
<proteinExistence type="predicted"/>
<accession>A0A5J9U4N3</accession>
<reference evidence="2 3" key="1">
    <citation type="journal article" date="2019" name="Sci. Rep.">
        <title>A high-quality genome of Eragrostis curvula grass provides insights into Poaceae evolution and supports new strategies to enhance forage quality.</title>
        <authorList>
            <person name="Carballo J."/>
            <person name="Santos B.A.C.M."/>
            <person name="Zappacosta D."/>
            <person name="Garbus I."/>
            <person name="Selva J.P."/>
            <person name="Gallo C.A."/>
            <person name="Diaz A."/>
            <person name="Albertini E."/>
            <person name="Caccamo M."/>
            <person name="Echenique V."/>
        </authorList>
    </citation>
    <scope>NUCLEOTIDE SEQUENCE [LARGE SCALE GENOMIC DNA]</scope>
    <source>
        <strain evidence="3">cv. Victoria</strain>
        <tissue evidence="2">Leaf</tissue>
    </source>
</reference>
<comment type="caution">
    <text evidence="2">The sequence shown here is derived from an EMBL/GenBank/DDBJ whole genome shotgun (WGS) entry which is preliminary data.</text>
</comment>
<dbReference type="Gramene" id="TVU18208">
    <property type="protein sequence ID" value="TVU18208"/>
    <property type="gene ID" value="EJB05_34292"/>
</dbReference>
<organism evidence="2 3">
    <name type="scientific">Eragrostis curvula</name>
    <name type="common">weeping love grass</name>
    <dbReference type="NCBI Taxonomy" id="38414"/>
    <lineage>
        <taxon>Eukaryota</taxon>
        <taxon>Viridiplantae</taxon>
        <taxon>Streptophyta</taxon>
        <taxon>Embryophyta</taxon>
        <taxon>Tracheophyta</taxon>
        <taxon>Spermatophyta</taxon>
        <taxon>Magnoliopsida</taxon>
        <taxon>Liliopsida</taxon>
        <taxon>Poales</taxon>
        <taxon>Poaceae</taxon>
        <taxon>PACMAD clade</taxon>
        <taxon>Chloridoideae</taxon>
        <taxon>Eragrostideae</taxon>
        <taxon>Eragrostidinae</taxon>
        <taxon>Eragrostis</taxon>
    </lineage>
</organism>
<feature type="region of interest" description="Disordered" evidence="1">
    <location>
        <begin position="168"/>
        <end position="201"/>
    </location>
</feature>
<feature type="non-terminal residue" evidence="2">
    <location>
        <position position="1"/>
    </location>
</feature>
<evidence type="ECO:0000313" key="2">
    <source>
        <dbReference type="EMBL" id="TVU18208.1"/>
    </source>
</evidence>
<protein>
    <submittedName>
        <fullName evidence="2">Uncharacterized protein</fullName>
    </submittedName>
</protein>
<sequence>GHVAGGRAAGQRQSRCGRQWSCRARAARGSGAAGCFCVARRKKLSCTRGSGAAGCFCVARRKKLSCTRGSGTAGCFCVARRKKLSAAMEEEALSSLRASTNEAGSNTVLPGNDSESKFTMKLNIPGYTAVMDDGSRKFFDNSDHGVELPSNISAKPCRHRGSPYWLWRGGTQMGRNGMRKQRSTGGLPRQLAWTQKNRRGA</sequence>
<evidence type="ECO:0000256" key="1">
    <source>
        <dbReference type="SAM" id="MobiDB-lite"/>
    </source>
</evidence>
<keyword evidence="3" id="KW-1185">Reference proteome</keyword>
<name>A0A5J9U4N3_9POAL</name>
<gene>
    <name evidence="2" type="ORF">EJB05_34292</name>
</gene>
<dbReference type="EMBL" id="RWGY01000029">
    <property type="protein sequence ID" value="TVU18208.1"/>
    <property type="molecule type" value="Genomic_DNA"/>
</dbReference>
<dbReference type="AlphaFoldDB" id="A0A5J9U4N3"/>
<feature type="non-terminal residue" evidence="2">
    <location>
        <position position="201"/>
    </location>
</feature>